<evidence type="ECO:0000256" key="1">
    <source>
        <dbReference type="ARBA" id="ARBA00004141"/>
    </source>
</evidence>
<dbReference type="OrthoDB" id="1706094at2"/>
<keyword evidence="2" id="KW-0812">Transmembrane</keyword>
<dbReference type="InterPro" id="IPR052902">
    <property type="entry name" value="ABC-2_transporter"/>
</dbReference>
<dbReference type="Pfam" id="PF12698">
    <property type="entry name" value="ABC2_membrane_3"/>
    <property type="match status" value="1"/>
</dbReference>
<dbReference type="EMBL" id="CP003326">
    <property type="protein sequence ID" value="AFS79612.1"/>
    <property type="molecule type" value="Genomic_DNA"/>
</dbReference>
<evidence type="ECO:0000313" key="7">
    <source>
        <dbReference type="Proteomes" id="UP000006094"/>
    </source>
</evidence>
<evidence type="ECO:0000256" key="4">
    <source>
        <dbReference type="ARBA" id="ARBA00023136"/>
    </source>
</evidence>
<feature type="domain" description="ABC-2 type transporter transmembrane" evidence="5">
    <location>
        <begin position="20"/>
        <end position="354"/>
    </location>
</feature>
<reference evidence="6 7" key="1">
    <citation type="journal article" date="2012" name="PLoS ONE">
        <title>The purine-utilizing bacterium Clostridium acidurici 9a: a genome-guided metabolic reconsideration.</title>
        <authorList>
            <person name="Hartwich K."/>
            <person name="Poehlein A."/>
            <person name="Daniel R."/>
        </authorList>
    </citation>
    <scope>NUCLEOTIDE SEQUENCE [LARGE SCALE GENOMIC DNA]</scope>
    <source>
        <strain evidence="7">ATCC 7906 / DSM 604 / BCRC 14475 / CIP 104303 / KCTC 5404 / NCIMB 10678 / 9a</strain>
    </source>
</reference>
<gene>
    <name evidence="6" type="ordered locus">Curi_c26170</name>
</gene>
<comment type="subcellular location">
    <subcellularLocation>
        <location evidence="1">Membrane</location>
        <topology evidence="1">Multi-pass membrane protein</topology>
    </subcellularLocation>
</comment>
<dbReference type="GO" id="GO:0140359">
    <property type="term" value="F:ABC-type transporter activity"/>
    <property type="evidence" value="ECO:0007669"/>
    <property type="project" value="InterPro"/>
</dbReference>
<keyword evidence="3" id="KW-1133">Transmembrane helix</keyword>
<accession>K0B359</accession>
<dbReference type="PANTHER" id="PTHR43027:SF1">
    <property type="entry name" value="DOXORUBICIN RESISTANCE ABC TRANSPORTER PERMEASE PROTEIN DRRC-RELATED"/>
    <property type="match status" value="1"/>
</dbReference>
<protein>
    <recommendedName>
        <fullName evidence="5">ABC-2 type transporter transmembrane domain-containing protein</fullName>
    </recommendedName>
</protein>
<organism evidence="6 7">
    <name type="scientific">Gottschalkia acidurici (strain ATCC 7906 / DSM 604 / BCRC 14475 / CIP 104303 / KCTC 5404 / NCIMB 10678 / 9a)</name>
    <name type="common">Clostridium acidurici</name>
    <dbReference type="NCBI Taxonomy" id="1128398"/>
    <lineage>
        <taxon>Bacteria</taxon>
        <taxon>Bacillati</taxon>
        <taxon>Bacillota</taxon>
        <taxon>Tissierellia</taxon>
        <taxon>Tissierellales</taxon>
        <taxon>Gottschalkiaceae</taxon>
        <taxon>Gottschalkia</taxon>
    </lineage>
</organism>
<name>K0B359_GOTA9</name>
<dbReference type="Proteomes" id="UP000006094">
    <property type="component" value="Chromosome"/>
</dbReference>
<dbReference type="GO" id="GO:0016020">
    <property type="term" value="C:membrane"/>
    <property type="evidence" value="ECO:0007669"/>
    <property type="project" value="UniProtKB-SubCell"/>
</dbReference>
<dbReference type="AlphaFoldDB" id="K0B359"/>
<keyword evidence="7" id="KW-1185">Reference proteome</keyword>
<dbReference type="KEGG" id="cad:Curi_c26170"/>
<dbReference type="InterPro" id="IPR013525">
    <property type="entry name" value="ABC2_TM"/>
</dbReference>
<proteinExistence type="predicted"/>
<evidence type="ECO:0000259" key="5">
    <source>
        <dbReference type="Pfam" id="PF12698"/>
    </source>
</evidence>
<keyword evidence="4" id="KW-0472">Membrane</keyword>
<dbReference type="HOGENOM" id="CLU_059003_0_0_9"/>
<evidence type="ECO:0000256" key="3">
    <source>
        <dbReference type="ARBA" id="ARBA00022989"/>
    </source>
</evidence>
<dbReference type="eggNOG" id="COG1668">
    <property type="taxonomic scope" value="Bacteria"/>
</dbReference>
<evidence type="ECO:0000256" key="2">
    <source>
        <dbReference type="ARBA" id="ARBA00022692"/>
    </source>
</evidence>
<dbReference type="RefSeq" id="WP_014968746.1">
    <property type="nucleotide sequence ID" value="NC_018664.1"/>
</dbReference>
<dbReference type="PANTHER" id="PTHR43027">
    <property type="entry name" value="DOXORUBICIN RESISTANCE ABC TRANSPORTER PERMEASE PROTEIN DRRC-RELATED"/>
    <property type="match status" value="1"/>
</dbReference>
<dbReference type="STRING" id="1128398.Curi_c26170"/>
<dbReference type="Gene3D" id="3.40.1710.10">
    <property type="entry name" value="abc type-2 transporter like domain"/>
    <property type="match status" value="1"/>
</dbReference>
<sequence>MRMINLSLVHLKRIIKDKNSLFTMIVTPLLVINMTYFLNHGEKAKPSVNIAFNVEDRGKYGQEIIDDIEVSNQTFYKDRKKALELLEKNDIAVIYEIPKDFTQKIKDGKKPVIESLRRQEEKGVLPIEIDLEKKINDKVKENILIKHDIIEDKSDVHKLYKESVVNKYKQGADAKLALTLTLIMYFILLSSSSVGTDILRLRKQNILSRAIATPNRGYEIMGSICLAIFSLQMITYTFILIVQKFIMGYSITNIHIVFTNMALSSLMSISLSLLVVRIFENEGVVSTVLVLFNIITLSISGVALSGDYLDNKFWIIDNIAKFMPQYWILDSLESSTLFPNSIILILMIAALFTAGNFKIKNFIK</sequence>
<evidence type="ECO:0000313" key="6">
    <source>
        <dbReference type="EMBL" id="AFS79612.1"/>
    </source>
</evidence>